<keyword evidence="1" id="KW-1015">Disulfide bond</keyword>
<dbReference type="InterPro" id="IPR006504">
    <property type="entry name" value="Tscrpt_reg_Spx/MgsR"/>
</dbReference>
<dbReference type="PANTHER" id="PTHR30041">
    <property type="entry name" value="ARSENATE REDUCTASE"/>
    <property type="match status" value="1"/>
</dbReference>
<evidence type="ECO:0000256" key="1">
    <source>
        <dbReference type="ARBA" id="ARBA00023157"/>
    </source>
</evidence>
<name>A0A179C834_9LACO</name>
<evidence type="ECO:0000256" key="2">
    <source>
        <dbReference type="ARBA" id="ARBA00023284"/>
    </source>
</evidence>
<dbReference type="Pfam" id="PF03960">
    <property type="entry name" value="ArsC"/>
    <property type="match status" value="1"/>
</dbReference>
<evidence type="ECO:0000313" key="5">
    <source>
        <dbReference type="Proteomes" id="UP000078520"/>
    </source>
</evidence>
<proteinExistence type="inferred from homology"/>
<dbReference type="PROSITE" id="PS51353">
    <property type="entry name" value="ARSC"/>
    <property type="match status" value="1"/>
</dbReference>
<dbReference type="Proteomes" id="UP000078520">
    <property type="component" value="Unassembled WGS sequence"/>
</dbReference>
<protein>
    <submittedName>
        <fullName evidence="4">Arsenate reductase</fullName>
    </submittedName>
</protein>
<dbReference type="EMBL" id="LVKI01000019">
    <property type="protein sequence ID" value="OAQ07970.1"/>
    <property type="molecule type" value="Genomic_DNA"/>
</dbReference>
<evidence type="ECO:0000256" key="3">
    <source>
        <dbReference type="PROSITE-ProRule" id="PRU01282"/>
    </source>
</evidence>
<dbReference type="InterPro" id="IPR006660">
    <property type="entry name" value="Arsenate_reductase-like"/>
</dbReference>
<gene>
    <name evidence="4" type="ORF">A3O14_05000</name>
</gene>
<dbReference type="InterPro" id="IPR036249">
    <property type="entry name" value="Thioredoxin-like_sf"/>
</dbReference>
<reference evidence="5" key="1">
    <citation type="submission" date="2016-03" db="EMBL/GenBank/DDBJ databases">
        <authorList>
            <person name="Johnson T.J."/>
            <person name="Youmans B."/>
            <person name="Case K."/>
            <person name="Noll S."/>
        </authorList>
    </citation>
    <scope>NUCLEOTIDE SEQUENCE [LARGE SCALE GENOMIC DNA]</scope>
    <source>
        <strain evidence="5">UMNLAv8</strain>
    </source>
</reference>
<dbReference type="Gene3D" id="3.40.30.10">
    <property type="entry name" value="Glutaredoxin"/>
    <property type="match status" value="1"/>
</dbReference>
<dbReference type="SUPFAM" id="SSF52833">
    <property type="entry name" value="Thioredoxin-like"/>
    <property type="match status" value="1"/>
</dbReference>
<keyword evidence="2" id="KW-0676">Redox-active center</keyword>
<sequence>MPDFYYYPRCGTCRKAIKWLDEHHIQYTPHDLVKNPPSAAQLEKWMKMTDLPQKRFFNTSGQHYRQQGLKDKVNKMSCTEACTILSNDGMLIKRPIMVDGNRITVGFKEAEYEEVWNK</sequence>
<dbReference type="AlphaFoldDB" id="A0A179C834"/>
<evidence type="ECO:0000313" key="4">
    <source>
        <dbReference type="EMBL" id="OAQ07970.1"/>
    </source>
</evidence>
<accession>A0A179C834</accession>
<comment type="similarity">
    <text evidence="3">Belongs to the ArsC family.</text>
</comment>
<dbReference type="NCBIfam" id="TIGR01617">
    <property type="entry name" value="arsC_related"/>
    <property type="match status" value="1"/>
</dbReference>
<comment type="caution">
    <text evidence="4">The sequence shown here is derived from an EMBL/GenBank/DDBJ whole genome shotgun (WGS) entry which is preliminary data.</text>
</comment>
<dbReference type="CDD" id="cd03036">
    <property type="entry name" value="ArsC_like"/>
    <property type="match status" value="1"/>
</dbReference>
<dbReference type="PANTHER" id="PTHR30041:SF8">
    <property type="entry name" value="PROTEIN YFFB"/>
    <property type="match status" value="1"/>
</dbReference>
<dbReference type="RefSeq" id="WP_064208736.1">
    <property type="nucleotide sequence ID" value="NZ_LVKC01000005.1"/>
</dbReference>
<dbReference type="OrthoDB" id="9794155at2"/>
<organism evidence="4 5">
    <name type="scientific">Ligilactobacillus aviarius</name>
    <dbReference type="NCBI Taxonomy" id="1606"/>
    <lineage>
        <taxon>Bacteria</taxon>
        <taxon>Bacillati</taxon>
        <taxon>Bacillota</taxon>
        <taxon>Bacilli</taxon>
        <taxon>Lactobacillales</taxon>
        <taxon>Lactobacillaceae</taxon>
        <taxon>Ligilactobacillus</taxon>
    </lineage>
</organism>